<dbReference type="EMBL" id="LAZR01023028">
    <property type="protein sequence ID" value="KKL79907.1"/>
    <property type="molecule type" value="Genomic_DNA"/>
</dbReference>
<protein>
    <recommendedName>
        <fullName evidence="2">IrrE N-terminal-like domain-containing protein</fullName>
    </recommendedName>
</protein>
<organism evidence="1">
    <name type="scientific">marine sediment metagenome</name>
    <dbReference type="NCBI Taxonomy" id="412755"/>
    <lineage>
        <taxon>unclassified sequences</taxon>
        <taxon>metagenomes</taxon>
        <taxon>ecological metagenomes</taxon>
    </lineage>
</organism>
<accession>A0A0F9HXR6</accession>
<name>A0A0F9HXR6_9ZZZZ</name>
<sequence length="107" mass="12207">MKTLVKVPSKIKIGALKANVGISDYIRVDDGYRGFFNQRTEELRLDTNLGGRSRDTVFLHEIVHMISINYESGLSEEDTSRVANGLFEFLYYNLGIELDWSDICETP</sequence>
<gene>
    <name evidence="1" type="ORF">LCGC14_2010120</name>
</gene>
<reference evidence="1" key="1">
    <citation type="journal article" date="2015" name="Nature">
        <title>Complex archaea that bridge the gap between prokaryotes and eukaryotes.</title>
        <authorList>
            <person name="Spang A."/>
            <person name="Saw J.H."/>
            <person name="Jorgensen S.L."/>
            <person name="Zaremba-Niedzwiedzka K."/>
            <person name="Martijn J."/>
            <person name="Lind A.E."/>
            <person name="van Eijk R."/>
            <person name="Schleper C."/>
            <person name="Guy L."/>
            <person name="Ettema T.J."/>
        </authorList>
    </citation>
    <scope>NUCLEOTIDE SEQUENCE</scope>
</reference>
<evidence type="ECO:0008006" key="2">
    <source>
        <dbReference type="Google" id="ProtNLM"/>
    </source>
</evidence>
<comment type="caution">
    <text evidence="1">The sequence shown here is derived from an EMBL/GenBank/DDBJ whole genome shotgun (WGS) entry which is preliminary data.</text>
</comment>
<dbReference type="AlphaFoldDB" id="A0A0F9HXR6"/>
<proteinExistence type="predicted"/>
<evidence type="ECO:0000313" key="1">
    <source>
        <dbReference type="EMBL" id="KKL79907.1"/>
    </source>
</evidence>